<reference evidence="3 4" key="1">
    <citation type="journal article" date="2019" name="Nat. Ecol. Evol.">
        <title>Megaphylogeny resolves global patterns of mushroom evolution.</title>
        <authorList>
            <person name="Varga T."/>
            <person name="Krizsan K."/>
            <person name="Foldi C."/>
            <person name="Dima B."/>
            <person name="Sanchez-Garcia M."/>
            <person name="Sanchez-Ramirez S."/>
            <person name="Szollosi G.J."/>
            <person name="Szarkandi J.G."/>
            <person name="Papp V."/>
            <person name="Albert L."/>
            <person name="Andreopoulos W."/>
            <person name="Angelini C."/>
            <person name="Antonin V."/>
            <person name="Barry K.W."/>
            <person name="Bougher N.L."/>
            <person name="Buchanan P."/>
            <person name="Buyck B."/>
            <person name="Bense V."/>
            <person name="Catcheside P."/>
            <person name="Chovatia M."/>
            <person name="Cooper J."/>
            <person name="Damon W."/>
            <person name="Desjardin D."/>
            <person name="Finy P."/>
            <person name="Geml J."/>
            <person name="Haridas S."/>
            <person name="Hughes K."/>
            <person name="Justo A."/>
            <person name="Karasinski D."/>
            <person name="Kautmanova I."/>
            <person name="Kiss B."/>
            <person name="Kocsube S."/>
            <person name="Kotiranta H."/>
            <person name="LaButti K.M."/>
            <person name="Lechner B.E."/>
            <person name="Liimatainen K."/>
            <person name="Lipzen A."/>
            <person name="Lukacs Z."/>
            <person name="Mihaltcheva S."/>
            <person name="Morgado L.N."/>
            <person name="Niskanen T."/>
            <person name="Noordeloos M.E."/>
            <person name="Ohm R.A."/>
            <person name="Ortiz-Santana B."/>
            <person name="Ovrebo C."/>
            <person name="Racz N."/>
            <person name="Riley R."/>
            <person name="Savchenko A."/>
            <person name="Shiryaev A."/>
            <person name="Soop K."/>
            <person name="Spirin V."/>
            <person name="Szebenyi C."/>
            <person name="Tomsovsky M."/>
            <person name="Tulloss R.E."/>
            <person name="Uehling J."/>
            <person name="Grigoriev I.V."/>
            <person name="Vagvolgyi C."/>
            <person name="Papp T."/>
            <person name="Martin F.M."/>
            <person name="Miettinen O."/>
            <person name="Hibbett D.S."/>
            <person name="Nagy L.G."/>
        </authorList>
    </citation>
    <scope>NUCLEOTIDE SEQUENCE [LARGE SCALE GENOMIC DNA]</scope>
    <source>
        <strain evidence="3 4">CBS 962.96</strain>
    </source>
</reference>
<dbReference type="OrthoDB" id="3122385at2759"/>
<accession>A0A4V4HFT1</accession>
<dbReference type="EMBL" id="ML179183">
    <property type="protein sequence ID" value="THU96125.1"/>
    <property type="molecule type" value="Genomic_DNA"/>
</dbReference>
<evidence type="ECO:0000313" key="3">
    <source>
        <dbReference type="EMBL" id="THU96125.1"/>
    </source>
</evidence>
<feature type="compositionally biased region" description="Low complexity" evidence="1">
    <location>
        <begin position="155"/>
        <end position="168"/>
    </location>
</feature>
<sequence length="211" mass="20620">MKSTLSVLTSITVLVQLIPSFVFAQNSLTLQFVPGADIPIPTNDVTVTPVSTLDGGAATVYEFLDTGNVIDASGTHQVTQTIFASASGWNTSVGVKGAVSGVQIECHQVDGDSNGSCEMQAGAGVGSVDATNTGTLSNIVLPIATGAGSSGSGSGSSPTSSSSDSGSGSNSGNGDSSGNGNNNNSASSILGMRVGLGAVLGGLMIGVFTLI</sequence>
<feature type="region of interest" description="Disordered" evidence="1">
    <location>
        <begin position="147"/>
        <end position="182"/>
    </location>
</feature>
<evidence type="ECO:0000256" key="1">
    <source>
        <dbReference type="SAM" id="MobiDB-lite"/>
    </source>
</evidence>
<organism evidence="3 4">
    <name type="scientific">Dendrothele bispora (strain CBS 962.96)</name>
    <dbReference type="NCBI Taxonomy" id="1314807"/>
    <lineage>
        <taxon>Eukaryota</taxon>
        <taxon>Fungi</taxon>
        <taxon>Dikarya</taxon>
        <taxon>Basidiomycota</taxon>
        <taxon>Agaricomycotina</taxon>
        <taxon>Agaricomycetes</taxon>
        <taxon>Agaricomycetidae</taxon>
        <taxon>Agaricales</taxon>
        <taxon>Agaricales incertae sedis</taxon>
        <taxon>Dendrothele</taxon>
    </lineage>
</organism>
<gene>
    <name evidence="3" type="ORF">K435DRAFT_966069</name>
</gene>
<evidence type="ECO:0000256" key="2">
    <source>
        <dbReference type="SAM" id="SignalP"/>
    </source>
</evidence>
<evidence type="ECO:0000313" key="4">
    <source>
        <dbReference type="Proteomes" id="UP000297245"/>
    </source>
</evidence>
<dbReference type="Proteomes" id="UP000297245">
    <property type="component" value="Unassembled WGS sequence"/>
</dbReference>
<feature type="signal peptide" evidence="2">
    <location>
        <begin position="1"/>
        <end position="24"/>
    </location>
</feature>
<feature type="chain" id="PRO_5021006782" evidence="2">
    <location>
        <begin position="25"/>
        <end position="211"/>
    </location>
</feature>
<proteinExistence type="predicted"/>
<name>A0A4V4HFT1_DENBC</name>
<dbReference type="AlphaFoldDB" id="A0A4V4HFT1"/>
<keyword evidence="4" id="KW-1185">Reference proteome</keyword>
<protein>
    <submittedName>
        <fullName evidence="3">Uncharacterized protein</fullName>
    </submittedName>
</protein>
<keyword evidence="2" id="KW-0732">Signal</keyword>